<evidence type="ECO:0000256" key="1">
    <source>
        <dbReference type="SAM" id="SignalP"/>
    </source>
</evidence>
<dbReference type="EMBL" id="JACDZE010000004">
    <property type="protein sequence ID" value="MBA5630498.1"/>
    <property type="molecule type" value="Genomic_DNA"/>
</dbReference>
<dbReference type="AlphaFoldDB" id="A0A838ZU29"/>
<reference evidence="2 3" key="1">
    <citation type="submission" date="2020-07" db="EMBL/GenBank/DDBJ databases">
        <title>Moheibacter lacus sp. nov., a member of the family Flavobacteriaceae isolated from freshwater lake sediment.</title>
        <authorList>
            <person name="Liu Y."/>
        </authorList>
    </citation>
    <scope>NUCLEOTIDE SEQUENCE [LARGE SCALE GENOMIC DNA]</scope>
    <source>
        <strain evidence="2 3">BDHS18</strain>
    </source>
</reference>
<keyword evidence="1" id="KW-0732">Signal</keyword>
<name>A0A838ZU29_9FLAO</name>
<gene>
    <name evidence="2" type="ORF">HU137_12000</name>
</gene>
<dbReference type="RefSeq" id="WP_182044090.1">
    <property type="nucleotide sequence ID" value="NZ_JACDZE010000004.1"/>
</dbReference>
<comment type="caution">
    <text evidence="2">The sequence shown here is derived from an EMBL/GenBank/DDBJ whole genome shotgun (WGS) entry which is preliminary data.</text>
</comment>
<keyword evidence="3" id="KW-1185">Reference proteome</keyword>
<proteinExistence type="predicted"/>
<accession>A0A838ZU29</accession>
<feature type="chain" id="PRO_5032431871" evidence="1">
    <location>
        <begin position="26"/>
        <end position="178"/>
    </location>
</feature>
<protein>
    <submittedName>
        <fullName evidence="2">Uncharacterized protein</fullName>
    </submittedName>
</protein>
<evidence type="ECO:0000313" key="3">
    <source>
        <dbReference type="Proteomes" id="UP000552241"/>
    </source>
</evidence>
<organism evidence="2 3">
    <name type="scientific">Moheibacter lacus</name>
    <dbReference type="NCBI Taxonomy" id="2745851"/>
    <lineage>
        <taxon>Bacteria</taxon>
        <taxon>Pseudomonadati</taxon>
        <taxon>Bacteroidota</taxon>
        <taxon>Flavobacteriia</taxon>
        <taxon>Flavobacteriales</taxon>
        <taxon>Weeksellaceae</taxon>
        <taxon>Moheibacter</taxon>
    </lineage>
</organism>
<feature type="signal peptide" evidence="1">
    <location>
        <begin position="1"/>
        <end position="25"/>
    </location>
</feature>
<dbReference type="Proteomes" id="UP000552241">
    <property type="component" value="Unassembled WGS sequence"/>
</dbReference>
<evidence type="ECO:0000313" key="2">
    <source>
        <dbReference type="EMBL" id="MBA5630498.1"/>
    </source>
</evidence>
<sequence>MNLRKKIILTTIVLGASFLTNEAKAQVAIGKSDVANSSVLLDFGTDAKGIILPSVDAAPGAVGGTFIFDTTDDSVKVLEEKNGGANDNWTNLTENDEPGVAHSFINTGSDVGEGVIIGADTTTKPGVLVLESTTKALVLPQVENPHLTMPGVIAGTMVYDTASDMLAVFDGNNWSYWK</sequence>